<organism evidence="2 3">
    <name type="scientific">Opisthorchis viverrini</name>
    <name type="common">Southeast Asian liver fluke</name>
    <dbReference type="NCBI Taxonomy" id="6198"/>
    <lineage>
        <taxon>Eukaryota</taxon>
        <taxon>Metazoa</taxon>
        <taxon>Spiralia</taxon>
        <taxon>Lophotrochozoa</taxon>
        <taxon>Platyhelminthes</taxon>
        <taxon>Trematoda</taxon>
        <taxon>Digenea</taxon>
        <taxon>Opisthorchiida</taxon>
        <taxon>Opisthorchiata</taxon>
        <taxon>Opisthorchiidae</taxon>
        <taxon>Opisthorchis</taxon>
    </lineage>
</organism>
<dbReference type="OrthoDB" id="6159439at2759"/>
<evidence type="ECO:0000313" key="2">
    <source>
        <dbReference type="EMBL" id="KER32543.1"/>
    </source>
</evidence>
<feature type="compositionally biased region" description="Basic and acidic residues" evidence="1">
    <location>
        <begin position="493"/>
        <end position="504"/>
    </location>
</feature>
<reference evidence="2 3" key="1">
    <citation type="submission" date="2013-11" db="EMBL/GenBank/DDBJ databases">
        <title>Opisthorchis viverrini - life in the bile duct.</title>
        <authorList>
            <person name="Young N.D."/>
            <person name="Nagarajan N."/>
            <person name="Lin S.J."/>
            <person name="Korhonen P.K."/>
            <person name="Jex A.R."/>
            <person name="Hall R.S."/>
            <person name="Safavi-Hemami H."/>
            <person name="Kaewkong W."/>
            <person name="Bertrand D."/>
            <person name="Gao S."/>
            <person name="Seet Q."/>
            <person name="Wongkham S."/>
            <person name="Teh B.T."/>
            <person name="Wongkham C."/>
            <person name="Intapan P.M."/>
            <person name="Maleewong W."/>
            <person name="Yang X."/>
            <person name="Hu M."/>
            <person name="Wang Z."/>
            <person name="Hofmann A."/>
            <person name="Sternberg P.W."/>
            <person name="Tan P."/>
            <person name="Wang J."/>
            <person name="Gasser R.B."/>
        </authorList>
    </citation>
    <scope>NUCLEOTIDE SEQUENCE [LARGE SCALE GENOMIC DNA]</scope>
</reference>
<protein>
    <submittedName>
        <fullName evidence="2">Uncharacterized protein</fullName>
    </submittedName>
</protein>
<dbReference type="GeneID" id="20326959"/>
<dbReference type="Proteomes" id="UP000054324">
    <property type="component" value="Unassembled WGS sequence"/>
</dbReference>
<feature type="compositionally biased region" description="Polar residues" evidence="1">
    <location>
        <begin position="202"/>
        <end position="220"/>
    </location>
</feature>
<keyword evidence="3" id="KW-1185">Reference proteome</keyword>
<feature type="non-terminal residue" evidence="2">
    <location>
        <position position="648"/>
    </location>
</feature>
<feature type="region of interest" description="Disordered" evidence="1">
    <location>
        <begin position="493"/>
        <end position="518"/>
    </location>
</feature>
<evidence type="ECO:0000313" key="3">
    <source>
        <dbReference type="Proteomes" id="UP000054324"/>
    </source>
</evidence>
<dbReference type="STRING" id="6198.A0A074ZYK5"/>
<dbReference type="EMBL" id="KL596633">
    <property type="protein sequence ID" value="KER32543.1"/>
    <property type="molecule type" value="Genomic_DNA"/>
</dbReference>
<dbReference type="KEGG" id="ovi:T265_12791"/>
<dbReference type="RefSeq" id="XP_009163755.1">
    <property type="nucleotide sequence ID" value="XM_009165491.1"/>
</dbReference>
<dbReference type="CTD" id="20326959"/>
<gene>
    <name evidence="2" type="ORF">T265_12791</name>
</gene>
<dbReference type="AlphaFoldDB" id="A0A074ZYK5"/>
<evidence type="ECO:0000256" key="1">
    <source>
        <dbReference type="SAM" id="MobiDB-lite"/>
    </source>
</evidence>
<proteinExistence type="predicted"/>
<accession>A0A074ZYK5</accession>
<sequence length="648" mass="71449">MSYYTNNIPPVLNHQDLNRYYPSDLVDADVAASPCTTTQWHDPVPDYTSSRIALPLSTESVDPNCCSIQSVYSVHPASVKRSDVIDPELAVQTVRSNVCKHRTTNEDAKLDNRASATNWGVSSAIYAPANHDLINESRVVPFLGSAVWGQAYWNQFAVLTHNNPTPVGVPFNSSLGLEYWDLQHPSSLASFLSPNLNGAQRSKYTSHGVTDSTIGTSSKPESGEQASFIRGFEQGNSNVYSGHGSKCDDDFKADDLPIPWPNALNLTPGFLPSSSQLLTNSTKVFDQPDRSSRSVPSQWTNGTQTFACATNNEDVRIANGINQEDLKAFENTSCGLKHPDKGNSVDTESRSRFQQVTGSLELGESADCRLRGSNLLSYEKKYLDERVKDVHSEVEAYRIGGQMFSQSLSKLTASVYMLKRFDVNDGDQNRRAKFRKLERSVQPVSRSNPPELQLMVVPETTSTFEPDGSLKHNKKEQQSDQFAHAIYDSKEVLRQPSDRIKSDDYPGVDGGSPVPQAPIYQSLLNKSESTEAIHGSASIAPPNSSDGSAMYLQSFSDADYTHSPINALTQHWTTSPAHLLANKLTFGSLTSNQLDDAYHGSNEDPFVVGVHPLHRLSQTCMQVDKLLGQNLSEISGSKVDRRRSHLRR</sequence>
<name>A0A074ZYK5_OPIVI</name>
<feature type="region of interest" description="Disordered" evidence="1">
    <location>
        <begin position="202"/>
        <end position="223"/>
    </location>
</feature>